<keyword evidence="2" id="KW-1133">Transmembrane helix</keyword>
<feature type="transmembrane region" description="Helical" evidence="2">
    <location>
        <begin position="271"/>
        <end position="287"/>
    </location>
</feature>
<feature type="compositionally biased region" description="Polar residues" evidence="1">
    <location>
        <begin position="1"/>
        <end position="10"/>
    </location>
</feature>
<feature type="transmembrane region" description="Helical" evidence="2">
    <location>
        <begin position="226"/>
        <end position="242"/>
    </location>
</feature>
<protein>
    <recommendedName>
        <fullName evidence="5">O-antigen polymerase</fullName>
    </recommendedName>
</protein>
<dbReference type="KEGG" id="kra:Krad_1826"/>
<dbReference type="RefSeq" id="WP_011981549.1">
    <property type="nucleotide sequence ID" value="NC_009664.2"/>
</dbReference>
<reference evidence="4" key="1">
    <citation type="journal article" date="2008" name="PLoS ONE">
        <title>Survival in nuclear waste, extreme resistance, and potential applications gleaned from the genome sequence of Kineococcus radiotolerans SRS30216.</title>
        <authorList>
            <person name="Bagwell C.E."/>
            <person name="Bhat S."/>
            <person name="Hawkins G.M."/>
            <person name="Smith B.W."/>
            <person name="Biswas T."/>
            <person name="Hoover T.R."/>
            <person name="Saunders E."/>
            <person name="Han C.S."/>
            <person name="Tsodikov O.V."/>
            <person name="Shimkets L.J."/>
        </authorList>
    </citation>
    <scope>NUCLEOTIDE SEQUENCE [LARGE SCALE GENOMIC DNA]</scope>
    <source>
        <strain evidence="4">ATCC BAA-149 / DSM 14245 / SRS30216</strain>
    </source>
</reference>
<gene>
    <name evidence="3" type="ordered locus">Krad_1826</name>
</gene>
<proteinExistence type="predicted"/>
<feature type="transmembrane region" description="Helical" evidence="2">
    <location>
        <begin position="201"/>
        <end position="219"/>
    </location>
</feature>
<dbReference type="Proteomes" id="UP000001116">
    <property type="component" value="Chromosome"/>
</dbReference>
<feature type="transmembrane region" description="Helical" evidence="2">
    <location>
        <begin position="119"/>
        <end position="136"/>
    </location>
</feature>
<feature type="transmembrane region" description="Helical" evidence="2">
    <location>
        <begin position="382"/>
        <end position="403"/>
    </location>
</feature>
<feature type="region of interest" description="Disordered" evidence="1">
    <location>
        <begin position="1"/>
        <end position="20"/>
    </location>
</feature>
<evidence type="ECO:0000256" key="2">
    <source>
        <dbReference type="SAM" id="Phobius"/>
    </source>
</evidence>
<dbReference type="STRING" id="266940.Krad_1826"/>
<dbReference type="AlphaFoldDB" id="A6W923"/>
<evidence type="ECO:0000256" key="1">
    <source>
        <dbReference type="SAM" id="MobiDB-lite"/>
    </source>
</evidence>
<feature type="transmembrane region" description="Helical" evidence="2">
    <location>
        <begin position="54"/>
        <end position="73"/>
    </location>
</feature>
<keyword evidence="4" id="KW-1185">Reference proteome</keyword>
<keyword evidence="2" id="KW-0812">Transmembrane</keyword>
<feature type="transmembrane region" description="Helical" evidence="2">
    <location>
        <begin position="415"/>
        <end position="431"/>
    </location>
</feature>
<name>A6W923_KINRD</name>
<feature type="transmembrane region" description="Helical" evidence="2">
    <location>
        <begin position="21"/>
        <end position="42"/>
    </location>
</feature>
<evidence type="ECO:0008006" key="5">
    <source>
        <dbReference type="Google" id="ProtNLM"/>
    </source>
</evidence>
<feature type="transmembrane region" description="Helical" evidence="2">
    <location>
        <begin position="248"/>
        <end position="264"/>
    </location>
</feature>
<accession>A6W923</accession>
<dbReference type="eggNOG" id="ENOG502ZBP5">
    <property type="taxonomic scope" value="Bacteria"/>
</dbReference>
<dbReference type="EMBL" id="CP000750">
    <property type="protein sequence ID" value="ABS03312.1"/>
    <property type="molecule type" value="Genomic_DNA"/>
</dbReference>
<feature type="transmembrane region" description="Helical" evidence="2">
    <location>
        <begin position="156"/>
        <end position="172"/>
    </location>
</feature>
<evidence type="ECO:0000313" key="4">
    <source>
        <dbReference type="Proteomes" id="UP000001116"/>
    </source>
</evidence>
<organism evidence="3 4">
    <name type="scientific">Kineococcus radiotolerans (strain ATCC BAA-149 / DSM 14245 / SRS30216)</name>
    <dbReference type="NCBI Taxonomy" id="266940"/>
    <lineage>
        <taxon>Bacteria</taxon>
        <taxon>Bacillati</taxon>
        <taxon>Actinomycetota</taxon>
        <taxon>Actinomycetes</taxon>
        <taxon>Kineosporiales</taxon>
        <taxon>Kineosporiaceae</taxon>
        <taxon>Kineococcus</taxon>
    </lineage>
</organism>
<sequence>MPGTSPSTRPHSAAPVRTDSSTAAVGTGVAVVLGAVVPLLVLGHTPDPGAADTLWRWAFAFAVVVGARLGWLVVAGPRRLFEVVFWIFVYVFLALAPLVQLRSGQHPGTTPRPHVELHGTALLAVVAGTAAVAVGVAVGRRRRAPAVLGDVPPRRAALLAVAALLLFGYYTWKTGLPAMFAARDARSAAALQAWPDPAVNAVVRSLATFPLVVAFVALVRVPARRGLLLLVAVAVVVSMNPISSPRYVAGTAALSVAVALGAMATTARARAFGLGFVAALLLLYPVADAARRVVAEVDTRGGLPPALDAMTSGDFDAFEQITNAVWYVQDLGSTGGRQLLGTVLFWVPRALWPGKPTDTGILLADAREYRFDNLSAPLWAELLVNGGFLLLVAGMLVLGYVIARVDAGADLGFRSGRRPVLAVILPFYFVILLRGSLLQAMAGLVVLLACGLFVERPCRAGSPGRHLR</sequence>
<keyword evidence="2" id="KW-0472">Membrane</keyword>
<feature type="transmembrane region" description="Helical" evidence="2">
    <location>
        <begin position="80"/>
        <end position="99"/>
    </location>
</feature>
<evidence type="ECO:0000313" key="3">
    <source>
        <dbReference type="EMBL" id="ABS03312.1"/>
    </source>
</evidence>
<dbReference type="HOGENOM" id="CLU_037002_0_0_11"/>